<dbReference type="Pfam" id="PF12850">
    <property type="entry name" value="Metallophos_2"/>
    <property type="match status" value="1"/>
</dbReference>
<feature type="domain" description="Calcineurin-like phosphoesterase" evidence="2">
    <location>
        <begin position="1"/>
        <end position="219"/>
    </location>
</feature>
<dbReference type="KEGG" id="pmet:G4Y79_00845"/>
<organism evidence="3 4">
    <name type="scientific">Phototrophicus methaneseepsis</name>
    <dbReference type="NCBI Taxonomy" id="2710758"/>
    <lineage>
        <taxon>Bacteria</taxon>
        <taxon>Bacillati</taxon>
        <taxon>Chloroflexota</taxon>
        <taxon>Candidatus Thermofontia</taxon>
        <taxon>Phototrophicales</taxon>
        <taxon>Phototrophicaceae</taxon>
        <taxon>Phototrophicus</taxon>
    </lineage>
</organism>
<evidence type="ECO:0000256" key="1">
    <source>
        <dbReference type="ARBA" id="ARBA00008950"/>
    </source>
</evidence>
<dbReference type="RefSeq" id="WP_195171022.1">
    <property type="nucleotide sequence ID" value="NZ_CP062983.1"/>
</dbReference>
<dbReference type="InterPro" id="IPR011152">
    <property type="entry name" value="Pesterase_MJ0912"/>
</dbReference>
<dbReference type="InterPro" id="IPR050126">
    <property type="entry name" value="Ap4A_hydrolase"/>
</dbReference>
<dbReference type="PANTHER" id="PTHR42850:SF2">
    <property type="entry name" value="BLL5683 PROTEIN"/>
    <property type="match status" value="1"/>
</dbReference>
<name>A0A7S8E9M1_9CHLR</name>
<accession>A0A7S8E9M1</accession>
<dbReference type="SUPFAM" id="SSF56300">
    <property type="entry name" value="Metallo-dependent phosphatases"/>
    <property type="match status" value="1"/>
</dbReference>
<dbReference type="PANTHER" id="PTHR42850">
    <property type="entry name" value="METALLOPHOSPHOESTERASE"/>
    <property type="match status" value="1"/>
</dbReference>
<dbReference type="AlphaFoldDB" id="A0A7S8E9M1"/>
<sequence>MRLAFISDIHGNSIGLDAVLEDIEARGGVDATYFLGDYVAIGPDPVNVLRRIRQVPNAAFIRGNTDRYLYEGAFPPPSLEDAAQDPEMVPVVVEVYSGFCWTQGAIAHFDERDADPLYWMHWLEALPMEMRLTLPDGTRVLLVHARPGYDDGVEGLYPDMSDEDVAALFVGHDADCIIVGHTHWQLECRVKGVHIINPGSVGNPKGTPLAKYALLEADENGYEINLHQVAFDIQAVLDQLVQVRHPAPHYIQTFYSDNGKKQA</sequence>
<gene>
    <name evidence="3" type="ORF">G4Y79_00845</name>
</gene>
<dbReference type="GO" id="GO:0005737">
    <property type="term" value="C:cytoplasm"/>
    <property type="evidence" value="ECO:0007669"/>
    <property type="project" value="TreeGrafter"/>
</dbReference>
<protein>
    <submittedName>
        <fullName evidence="3">Metallophosphoesterase family protein</fullName>
    </submittedName>
</protein>
<comment type="similarity">
    <text evidence="1">Belongs to the metallophosphoesterase superfamily. YfcE family.</text>
</comment>
<dbReference type="Proteomes" id="UP000594468">
    <property type="component" value="Chromosome"/>
</dbReference>
<dbReference type="InterPro" id="IPR024654">
    <property type="entry name" value="Calcineurin-like_PHP_lpxH"/>
</dbReference>
<evidence type="ECO:0000313" key="4">
    <source>
        <dbReference type="Proteomes" id="UP000594468"/>
    </source>
</evidence>
<dbReference type="Gene3D" id="3.60.21.10">
    <property type="match status" value="1"/>
</dbReference>
<evidence type="ECO:0000259" key="2">
    <source>
        <dbReference type="Pfam" id="PF12850"/>
    </source>
</evidence>
<dbReference type="GO" id="GO:0016791">
    <property type="term" value="F:phosphatase activity"/>
    <property type="evidence" value="ECO:0007669"/>
    <property type="project" value="TreeGrafter"/>
</dbReference>
<proteinExistence type="inferred from homology"/>
<reference evidence="3 4" key="1">
    <citation type="submission" date="2020-02" db="EMBL/GenBank/DDBJ databases">
        <authorList>
            <person name="Zheng R.K."/>
            <person name="Sun C.M."/>
        </authorList>
    </citation>
    <scope>NUCLEOTIDE SEQUENCE [LARGE SCALE GENOMIC DNA]</scope>
    <source>
        <strain evidence="4">rifampicinis</strain>
    </source>
</reference>
<evidence type="ECO:0000313" key="3">
    <source>
        <dbReference type="EMBL" id="QPC82953.1"/>
    </source>
</evidence>
<dbReference type="PIRSF" id="PIRSF000883">
    <property type="entry name" value="Pesterase_MJ0912"/>
    <property type="match status" value="1"/>
</dbReference>
<dbReference type="EMBL" id="CP062983">
    <property type="protein sequence ID" value="QPC82953.1"/>
    <property type="molecule type" value="Genomic_DNA"/>
</dbReference>
<dbReference type="InterPro" id="IPR029052">
    <property type="entry name" value="Metallo-depent_PP-like"/>
</dbReference>
<keyword evidence="4" id="KW-1185">Reference proteome</keyword>